<comment type="catalytic activity">
    <reaction evidence="9">
        <text>ATP + H2O = ADP + phosphate + H(+)</text>
        <dbReference type="Rhea" id="RHEA:13065"/>
        <dbReference type="ChEBI" id="CHEBI:15377"/>
        <dbReference type="ChEBI" id="CHEBI:15378"/>
        <dbReference type="ChEBI" id="CHEBI:30616"/>
        <dbReference type="ChEBI" id="CHEBI:43474"/>
        <dbReference type="ChEBI" id="CHEBI:456216"/>
        <dbReference type="EC" id="3.6.4.13"/>
    </reaction>
</comment>
<dbReference type="OrthoDB" id="10253254at2759"/>
<evidence type="ECO:0000256" key="7">
    <source>
        <dbReference type="ARBA" id="ARBA00022840"/>
    </source>
</evidence>
<proteinExistence type="inferred from homology"/>
<dbReference type="GO" id="GO:0006397">
    <property type="term" value="P:mRNA processing"/>
    <property type="evidence" value="ECO:0007669"/>
    <property type="project" value="UniProtKB-KW"/>
</dbReference>
<keyword evidence="7" id="KW-0067">ATP-binding</keyword>
<dbReference type="SMART" id="SM00490">
    <property type="entry name" value="HELICc"/>
    <property type="match status" value="1"/>
</dbReference>
<evidence type="ECO:0000256" key="9">
    <source>
        <dbReference type="ARBA" id="ARBA00047984"/>
    </source>
</evidence>
<evidence type="ECO:0000256" key="6">
    <source>
        <dbReference type="ARBA" id="ARBA00022806"/>
    </source>
</evidence>
<dbReference type="InterPro" id="IPR014001">
    <property type="entry name" value="Helicase_ATP-bd"/>
</dbReference>
<dbReference type="FunFam" id="3.40.50.300:FF:000007">
    <property type="entry name" value="Pre-mRNA-splicing factor ATP-dependent RNA helicase"/>
    <property type="match status" value="1"/>
</dbReference>
<reference evidence="16" key="1">
    <citation type="submission" date="2019-07" db="EMBL/GenBank/DDBJ databases">
        <authorList>
            <person name="Dittberner H."/>
        </authorList>
    </citation>
    <scope>NUCLEOTIDE SEQUENCE [LARGE SCALE GENOMIC DNA]</scope>
</reference>
<keyword evidence="2" id="KW-0507">mRNA processing</keyword>
<evidence type="ECO:0000256" key="11">
    <source>
        <dbReference type="ARBA" id="ARBA00077342"/>
    </source>
</evidence>
<feature type="domain" description="Helicase C-terminal" evidence="15">
    <location>
        <begin position="594"/>
        <end position="767"/>
    </location>
</feature>
<feature type="region of interest" description="Disordered" evidence="13">
    <location>
        <begin position="94"/>
        <end position="131"/>
    </location>
</feature>
<keyword evidence="6" id="KW-0347">Helicase</keyword>
<dbReference type="GO" id="GO:0071013">
    <property type="term" value="C:catalytic step 2 spliceosome"/>
    <property type="evidence" value="ECO:0007669"/>
    <property type="project" value="TreeGrafter"/>
</dbReference>
<dbReference type="InterPro" id="IPR048333">
    <property type="entry name" value="HA2_WH"/>
</dbReference>
<keyword evidence="3" id="KW-0747">Spliceosome</keyword>
<evidence type="ECO:0000256" key="12">
    <source>
        <dbReference type="SAM" id="Coils"/>
    </source>
</evidence>
<keyword evidence="8" id="KW-0508">mRNA splicing</keyword>
<dbReference type="CDD" id="cd18791">
    <property type="entry name" value="SF2_C_RHA"/>
    <property type="match status" value="1"/>
</dbReference>
<feature type="coiled-coil region" evidence="12">
    <location>
        <begin position="229"/>
        <end position="256"/>
    </location>
</feature>
<sequence length="1036" mass="117549">MAGDNLKSWVSDKLMVVLGYSQPAVIEYLIAMAKSSRSPSELVPRLVDYGFSSIDALSFAEAICAKAVAVNIYQQEETEAARLAKKHKTDVGEVSVETKSCDSRKPDKGNKKYRKKSLKSEDEDDKMDVQEDDRRVMGELSQEADSEVCLMACIVFWVTENLTTIYLSSEEDRLQDQREREELEHHIREYDTTRTRKLSEPSIAKQEKGEAVRRANALERSDIASLRIASRQEYLKKREKQKLEELKDEIADEQYLFGSEKLTEIESNEFRYKKELYDLVIKRTHEDANTDEYIMPDAYDQDGGVDQEKRFSVVVDPKKDVDSIQKMNPFAEQEAWEDHQIGKATLSFGAKNKQASDDYKFVLEDQIDFIKASVLAGENYEDEMLPVTGQSFSRKSSFEMLMKEKRCQFVHFVINCLRLLKIIRKDYTNTTISHEAGYTKHGKVGCTQPRRIATMSVAARVAQEMGVKLGHDVGYSVRFEDCTSEKTVLKYMTDGMLLRELLGEPDLASYSVIIVDEAHERTLSTDILFGLVKDMARLRPELKLLISSATMDAEKFSNYFDAAPIFIFPGRRFPVDISFVAAPEADYLDAALVTVLQIHVSEPLGDILVFLPGQEEIENVEETLKNKIRGFGTKIRELIICPIYANLPSEIQAKVFEPTPEGARKVVLATNIAETSLTIDGIKYVVDPGFCKIKSYNPRNGMESLLVTPISKASAMQRTGRAGRTSPGKCFRLYTAYNFQKDMEDNTVPEIQRTNLASVVLALKSLGIDDLLNFDFMDPPPAEALVKALELLFALGALNKLGELTKVGRKMAEFPLDPMLSKMIVASEKYMCSDEIISIDAMLSVGSSIFYRPKDKQVHADNARLNFHAGNVGDHIALLKVYNSWKETNYSTQWCYENYIQVRSMKRARDIRDQLERLLERVEIKVSSNFHNLDLVRKSIVAGFFPHTAKLQKNGSYRTAKHPLTVHIYPSSGLSQVLPRWVVYHELVLTSKEYMRQVTELTPNWLVEIAPHYYQLKDVEDGASKRLPKATGRALA</sequence>
<dbReference type="GO" id="GO:0005524">
    <property type="term" value="F:ATP binding"/>
    <property type="evidence" value="ECO:0007669"/>
    <property type="project" value="UniProtKB-KW"/>
</dbReference>
<evidence type="ECO:0000259" key="15">
    <source>
        <dbReference type="PROSITE" id="PS51194"/>
    </source>
</evidence>
<comment type="similarity">
    <text evidence="10">Belongs to the DEAD box helicase family. DEAH subfamily. PRP2 sub-subfamily.</text>
</comment>
<evidence type="ECO:0000256" key="2">
    <source>
        <dbReference type="ARBA" id="ARBA00022664"/>
    </source>
</evidence>
<keyword evidence="5" id="KW-0378">Hydrolase</keyword>
<dbReference type="InterPro" id="IPR001650">
    <property type="entry name" value="Helicase_C-like"/>
</dbReference>
<keyword evidence="12" id="KW-0175">Coiled coil</keyword>
<dbReference type="Pfam" id="PF07717">
    <property type="entry name" value="OB_NTP_bind"/>
    <property type="match status" value="1"/>
</dbReference>
<feature type="domain" description="Helicase ATP-binding" evidence="14">
    <location>
        <begin position="440"/>
        <end position="569"/>
    </location>
</feature>
<evidence type="ECO:0000256" key="13">
    <source>
        <dbReference type="SAM" id="MobiDB-lite"/>
    </source>
</evidence>
<dbReference type="InterPro" id="IPR007502">
    <property type="entry name" value="Helicase-assoc_dom"/>
</dbReference>
<dbReference type="Gene3D" id="1.20.120.1080">
    <property type="match status" value="1"/>
</dbReference>
<dbReference type="GO" id="GO:0003724">
    <property type="term" value="F:RNA helicase activity"/>
    <property type="evidence" value="ECO:0007669"/>
    <property type="project" value="UniProtKB-EC"/>
</dbReference>
<dbReference type="SMART" id="SM00847">
    <property type="entry name" value="HA2"/>
    <property type="match status" value="1"/>
</dbReference>
<keyword evidence="17" id="KW-1185">Reference proteome</keyword>
<evidence type="ECO:0000259" key="14">
    <source>
        <dbReference type="PROSITE" id="PS51192"/>
    </source>
</evidence>
<keyword evidence="4" id="KW-0547">Nucleotide-binding</keyword>
<evidence type="ECO:0000256" key="8">
    <source>
        <dbReference type="ARBA" id="ARBA00023187"/>
    </source>
</evidence>
<dbReference type="PROSITE" id="PS51192">
    <property type="entry name" value="HELICASE_ATP_BIND_1"/>
    <property type="match status" value="1"/>
</dbReference>
<evidence type="ECO:0000256" key="5">
    <source>
        <dbReference type="ARBA" id="ARBA00022801"/>
    </source>
</evidence>
<dbReference type="Gene3D" id="3.40.50.300">
    <property type="entry name" value="P-loop containing nucleotide triphosphate hydrolases"/>
    <property type="match status" value="2"/>
</dbReference>
<dbReference type="InterPro" id="IPR011709">
    <property type="entry name" value="DEAD-box_helicase_OB_fold"/>
</dbReference>
<name>A0A565AVK3_9BRAS</name>
<evidence type="ECO:0000256" key="3">
    <source>
        <dbReference type="ARBA" id="ARBA00022728"/>
    </source>
</evidence>
<dbReference type="FunFam" id="1.20.120.1080:FF:000001">
    <property type="entry name" value="Pre-mRNA-splicing factor ATP-dependent RNA helicase"/>
    <property type="match status" value="1"/>
</dbReference>
<dbReference type="PROSITE" id="PS00690">
    <property type="entry name" value="DEAH_ATP_HELICASE"/>
    <property type="match status" value="1"/>
</dbReference>
<organism evidence="16 17">
    <name type="scientific">Arabis nemorensis</name>
    <dbReference type="NCBI Taxonomy" id="586526"/>
    <lineage>
        <taxon>Eukaryota</taxon>
        <taxon>Viridiplantae</taxon>
        <taxon>Streptophyta</taxon>
        <taxon>Embryophyta</taxon>
        <taxon>Tracheophyta</taxon>
        <taxon>Spermatophyta</taxon>
        <taxon>Magnoliopsida</taxon>
        <taxon>eudicotyledons</taxon>
        <taxon>Gunneridae</taxon>
        <taxon>Pentapetalae</taxon>
        <taxon>rosids</taxon>
        <taxon>malvids</taxon>
        <taxon>Brassicales</taxon>
        <taxon>Brassicaceae</taxon>
        <taxon>Arabideae</taxon>
        <taxon>Arabis</taxon>
    </lineage>
</organism>
<dbReference type="InterPro" id="IPR027417">
    <property type="entry name" value="P-loop_NTPase"/>
</dbReference>
<evidence type="ECO:0000313" key="16">
    <source>
        <dbReference type="EMBL" id="VVA92575.1"/>
    </source>
</evidence>
<evidence type="ECO:0000256" key="1">
    <source>
        <dbReference type="ARBA" id="ARBA00012552"/>
    </source>
</evidence>
<gene>
    <name evidence="16" type="ORF">ANE_LOCUS3020</name>
</gene>
<dbReference type="Pfam" id="PF00271">
    <property type="entry name" value="Helicase_C"/>
    <property type="match status" value="1"/>
</dbReference>
<feature type="compositionally biased region" description="Basic and acidic residues" evidence="13">
    <location>
        <begin position="99"/>
        <end position="110"/>
    </location>
</feature>
<dbReference type="PANTHER" id="PTHR18934">
    <property type="entry name" value="ATP-DEPENDENT RNA HELICASE"/>
    <property type="match status" value="1"/>
</dbReference>
<evidence type="ECO:0000256" key="4">
    <source>
        <dbReference type="ARBA" id="ARBA00022741"/>
    </source>
</evidence>
<evidence type="ECO:0000313" key="17">
    <source>
        <dbReference type="Proteomes" id="UP000489600"/>
    </source>
</evidence>
<dbReference type="SMART" id="SM00487">
    <property type="entry name" value="DEXDc"/>
    <property type="match status" value="1"/>
</dbReference>
<dbReference type="Pfam" id="PF21010">
    <property type="entry name" value="HA2_C"/>
    <property type="match status" value="1"/>
</dbReference>
<dbReference type="EMBL" id="CABITT030000001">
    <property type="protein sequence ID" value="VVA92575.1"/>
    <property type="molecule type" value="Genomic_DNA"/>
</dbReference>
<accession>A0A565AVK3</accession>
<dbReference type="FunFam" id="3.40.50.300:FF:000578">
    <property type="entry name" value="probable ATP-dependent RNA helicase DHX35"/>
    <property type="match status" value="1"/>
</dbReference>
<evidence type="ECO:0000256" key="10">
    <source>
        <dbReference type="ARBA" id="ARBA00061257"/>
    </source>
</evidence>
<dbReference type="SUPFAM" id="SSF52540">
    <property type="entry name" value="P-loop containing nucleoside triphosphate hydrolases"/>
    <property type="match status" value="1"/>
</dbReference>
<comment type="caution">
    <text evidence="16">The sequence shown here is derived from an EMBL/GenBank/DDBJ whole genome shotgun (WGS) entry which is preliminary data.</text>
</comment>
<dbReference type="AlphaFoldDB" id="A0A565AVK3"/>
<dbReference type="InterPro" id="IPR002464">
    <property type="entry name" value="DNA/RNA_helicase_DEAH_CS"/>
</dbReference>
<dbReference type="GO" id="GO:0016787">
    <property type="term" value="F:hydrolase activity"/>
    <property type="evidence" value="ECO:0007669"/>
    <property type="project" value="UniProtKB-KW"/>
</dbReference>
<dbReference type="Pfam" id="PF04408">
    <property type="entry name" value="WHD_HA2"/>
    <property type="match status" value="1"/>
</dbReference>
<dbReference type="GO" id="GO:0008380">
    <property type="term" value="P:RNA splicing"/>
    <property type="evidence" value="ECO:0007669"/>
    <property type="project" value="UniProtKB-KW"/>
</dbReference>
<dbReference type="GO" id="GO:0003723">
    <property type="term" value="F:RNA binding"/>
    <property type="evidence" value="ECO:0007669"/>
    <property type="project" value="TreeGrafter"/>
</dbReference>
<dbReference type="Proteomes" id="UP000489600">
    <property type="component" value="Unassembled WGS sequence"/>
</dbReference>
<dbReference type="PANTHER" id="PTHR18934:SF83">
    <property type="entry name" value="PRE-MRNA-SPLICING FACTOR ATP-DEPENDENT RNA HELICASE DHX16"/>
    <property type="match status" value="1"/>
</dbReference>
<dbReference type="PROSITE" id="PS51194">
    <property type="entry name" value="HELICASE_CTER"/>
    <property type="match status" value="1"/>
</dbReference>
<protein>
    <recommendedName>
        <fullName evidence="1">RNA helicase</fullName>
        <ecNumber evidence="1">3.6.4.13</ecNumber>
    </recommendedName>
    <alternativeName>
        <fullName evidence="11">DEAH RNA helicase homolog PRP2</fullName>
    </alternativeName>
</protein>
<dbReference type="EC" id="3.6.4.13" evidence="1"/>